<evidence type="ECO:0000313" key="2">
    <source>
        <dbReference type="EMBL" id="QSG05567.1"/>
    </source>
</evidence>
<dbReference type="GeneID" id="68854833"/>
<dbReference type="Pfam" id="PF24432">
    <property type="entry name" value="DUF7555"/>
    <property type="match status" value="1"/>
</dbReference>
<organism evidence="2 3">
    <name type="scientific">Halapricum desulfuricans</name>
    <dbReference type="NCBI Taxonomy" id="2841257"/>
    <lineage>
        <taxon>Archaea</taxon>
        <taxon>Methanobacteriati</taxon>
        <taxon>Methanobacteriota</taxon>
        <taxon>Stenosarchaea group</taxon>
        <taxon>Halobacteria</taxon>
        <taxon>Halobacteriales</taxon>
        <taxon>Haloarculaceae</taxon>
        <taxon>Halapricum</taxon>
    </lineage>
</organism>
<feature type="transmembrane region" description="Helical" evidence="1">
    <location>
        <begin position="12"/>
        <end position="43"/>
    </location>
</feature>
<reference evidence="2" key="1">
    <citation type="submission" date="2020-11" db="EMBL/GenBank/DDBJ databases">
        <title>Carbohydrate-dependent, anaerobic sulfur respiration: A novel catabolism in halophilic archaea.</title>
        <authorList>
            <person name="Sorokin D.Y."/>
            <person name="Messina E."/>
            <person name="Smedile F."/>
            <person name="La Cono V."/>
            <person name="Hallsworth J.E."/>
            <person name="Yakimov M.M."/>
        </authorList>
    </citation>
    <scope>NUCLEOTIDE SEQUENCE</scope>
    <source>
        <strain evidence="2">HSR12-1</strain>
    </source>
</reference>
<accession>A0A897MYM7</accession>
<evidence type="ECO:0000313" key="3">
    <source>
        <dbReference type="Proteomes" id="UP000663525"/>
    </source>
</evidence>
<dbReference type="AlphaFoldDB" id="A0A897MYM7"/>
<dbReference type="Proteomes" id="UP000663525">
    <property type="component" value="Chromosome"/>
</dbReference>
<dbReference type="InterPro" id="IPR055977">
    <property type="entry name" value="DUF7555"/>
</dbReference>
<dbReference type="EMBL" id="CP064787">
    <property type="protein sequence ID" value="QSG05567.1"/>
    <property type="molecule type" value="Genomic_DNA"/>
</dbReference>
<sequence length="140" mass="15403">MTTDRRSIAGRLRTVALVSLDVLLYAAVVTVVTTMLAAVVSVALGGDLVLVKTLLFLSGWVIVSYATFRLWPRSPTDSETSTRSPGEGRFQRFVRSLPPLRWLEPSRWRRERVSQPAKLFVGGLLVLLVSFLMETAGGVA</sequence>
<name>A0A897MYM7_9EURY</name>
<keyword evidence="1" id="KW-0472">Membrane</keyword>
<feature type="transmembrane region" description="Helical" evidence="1">
    <location>
        <begin position="119"/>
        <end position="139"/>
    </location>
</feature>
<protein>
    <submittedName>
        <fullName evidence="2">Putative membrane protein</fullName>
    </submittedName>
</protein>
<proteinExistence type="predicted"/>
<keyword evidence="1" id="KW-1133">Transmembrane helix</keyword>
<evidence type="ECO:0000256" key="1">
    <source>
        <dbReference type="SAM" id="Phobius"/>
    </source>
</evidence>
<feature type="transmembrane region" description="Helical" evidence="1">
    <location>
        <begin position="49"/>
        <end position="68"/>
    </location>
</feature>
<keyword evidence="1" id="KW-0812">Transmembrane</keyword>
<gene>
    <name evidence="2" type="ORF">HSR121_1221</name>
</gene>
<dbReference type="RefSeq" id="WP_229115392.1">
    <property type="nucleotide sequence ID" value="NZ_CP064787.1"/>
</dbReference>